<dbReference type="NCBIfam" id="TIGR00964">
    <property type="entry name" value="secE_bact"/>
    <property type="match status" value="1"/>
</dbReference>
<sequence length="124" mass="14057">MAPTKTGKKAGKTQPPAEKPVVPLETKAKAKKEVPAARESVVKPLRREGAQREVPKKRFQLGEFIANARQFFTGVWQELKKVHWPSRREVIIYTGVVLVVVTIVMLIIWIADSVYSQILRLIIK</sequence>
<dbReference type="GO" id="GO:0009306">
    <property type="term" value="P:protein secretion"/>
    <property type="evidence" value="ECO:0007669"/>
    <property type="project" value="UniProtKB-UniRule"/>
</dbReference>
<dbReference type="Pfam" id="PF00584">
    <property type="entry name" value="SecE"/>
    <property type="match status" value="1"/>
</dbReference>
<comment type="caution">
    <text evidence="11">The sequence shown here is derived from an EMBL/GenBank/DDBJ whole genome shotgun (WGS) entry which is preliminary data.</text>
</comment>
<dbReference type="InterPro" id="IPR001901">
    <property type="entry name" value="Translocase_SecE/Sec61-g"/>
</dbReference>
<dbReference type="GO" id="GO:0065002">
    <property type="term" value="P:intracellular protein transmembrane transport"/>
    <property type="evidence" value="ECO:0007669"/>
    <property type="project" value="UniProtKB-UniRule"/>
</dbReference>
<feature type="compositionally biased region" description="Basic residues" evidence="10">
    <location>
        <begin position="1"/>
        <end position="11"/>
    </location>
</feature>
<evidence type="ECO:0000256" key="3">
    <source>
        <dbReference type="ARBA" id="ARBA00022475"/>
    </source>
</evidence>
<comment type="similarity">
    <text evidence="9">Belongs to the SecE/SEC61-gamma family.</text>
</comment>
<evidence type="ECO:0000313" key="12">
    <source>
        <dbReference type="Proteomes" id="UP000282654"/>
    </source>
</evidence>
<keyword evidence="4 9" id="KW-0812">Transmembrane</keyword>
<keyword evidence="7 9" id="KW-0811">Translocation</keyword>
<comment type="subcellular location">
    <subcellularLocation>
        <location evidence="9">Cell membrane</location>
        <topology evidence="9">Single-pass membrane protein</topology>
    </subcellularLocation>
    <subcellularLocation>
        <location evidence="1">Membrane</location>
    </subcellularLocation>
</comment>
<organism evidence="11 12">
    <name type="scientific">Thermodesulfitimonas autotrophica</name>
    <dbReference type="NCBI Taxonomy" id="1894989"/>
    <lineage>
        <taxon>Bacteria</taxon>
        <taxon>Bacillati</taxon>
        <taxon>Bacillota</taxon>
        <taxon>Clostridia</taxon>
        <taxon>Thermoanaerobacterales</taxon>
        <taxon>Thermoanaerobacteraceae</taxon>
        <taxon>Thermodesulfitimonas</taxon>
    </lineage>
</organism>
<evidence type="ECO:0000313" key="11">
    <source>
        <dbReference type="EMBL" id="RPF42948.1"/>
    </source>
</evidence>
<keyword evidence="12" id="KW-1185">Reference proteome</keyword>
<keyword evidence="3 9" id="KW-1003">Cell membrane</keyword>
<keyword evidence="8 9" id="KW-0472">Membrane</keyword>
<dbReference type="InterPro" id="IPR005807">
    <property type="entry name" value="SecE_bac"/>
</dbReference>
<evidence type="ECO:0000256" key="9">
    <source>
        <dbReference type="HAMAP-Rule" id="MF_00422"/>
    </source>
</evidence>
<dbReference type="OrthoDB" id="9799073at2"/>
<evidence type="ECO:0000256" key="8">
    <source>
        <dbReference type="ARBA" id="ARBA00023136"/>
    </source>
</evidence>
<evidence type="ECO:0000256" key="5">
    <source>
        <dbReference type="ARBA" id="ARBA00022927"/>
    </source>
</evidence>
<feature type="transmembrane region" description="Helical" evidence="9">
    <location>
        <begin position="90"/>
        <end position="111"/>
    </location>
</feature>
<reference evidence="11 12" key="1">
    <citation type="submission" date="2018-11" db="EMBL/GenBank/DDBJ databases">
        <title>Genomic Encyclopedia of Type Strains, Phase IV (KMG-IV): sequencing the most valuable type-strain genomes for metagenomic binning, comparative biology and taxonomic classification.</title>
        <authorList>
            <person name="Goeker M."/>
        </authorList>
    </citation>
    <scope>NUCLEOTIDE SEQUENCE [LARGE SCALE GENOMIC DNA]</scope>
    <source>
        <strain evidence="11 12">DSM 102936</strain>
    </source>
</reference>
<dbReference type="InterPro" id="IPR038379">
    <property type="entry name" value="SecE_sf"/>
</dbReference>
<dbReference type="Proteomes" id="UP000282654">
    <property type="component" value="Unassembled WGS sequence"/>
</dbReference>
<dbReference type="Gene3D" id="1.20.5.1030">
    <property type="entry name" value="Preprotein translocase secy subunit"/>
    <property type="match status" value="1"/>
</dbReference>
<protein>
    <recommendedName>
        <fullName evidence="9">Protein translocase subunit SecE</fullName>
    </recommendedName>
</protein>
<keyword evidence="6 9" id="KW-1133">Transmembrane helix</keyword>
<proteinExistence type="inferred from homology"/>
<keyword evidence="5 9" id="KW-0653">Protein transport</keyword>
<accession>A0A3N5B0G2</accession>
<dbReference type="GO" id="GO:0005886">
    <property type="term" value="C:plasma membrane"/>
    <property type="evidence" value="ECO:0007669"/>
    <property type="project" value="UniProtKB-SubCell"/>
</dbReference>
<evidence type="ECO:0000256" key="2">
    <source>
        <dbReference type="ARBA" id="ARBA00022448"/>
    </source>
</evidence>
<dbReference type="PANTHER" id="PTHR33910:SF1">
    <property type="entry name" value="PROTEIN TRANSLOCASE SUBUNIT SECE"/>
    <property type="match status" value="1"/>
</dbReference>
<keyword evidence="2 9" id="KW-0813">Transport</keyword>
<evidence type="ECO:0000256" key="1">
    <source>
        <dbReference type="ARBA" id="ARBA00004370"/>
    </source>
</evidence>
<name>A0A3N5B0G2_9THEO</name>
<gene>
    <name evidence="9" type="primary">secE</name>
    <name evidence="11" type="ORF">EDD75_2066</name>
</gene>
<dbReference type="AlphaFoldDB" id="A0A3N5B0G2"/>
<comment type="subunit">
    <text evidence="9">Component of the Sec protein translocase complex. Heterotrimer consisting of SecY, SecE and SecG subunits. The heterotrimers can form oligomers, although 1 heterotrimer is thought to be able to translocate proteins. Interacts with the ribosome. Interacts with SecDF, and other proteins may be involved. Interacts with SecA.</text>
</comment>
<dbReference type="HAMAP" id="MF_00422">
    <property type="entry name" value="SecE"/>
    <property type="match status" value="1"/>
</dbReference>
<dbReference type="GO" id="GO:0043952">
    <property type="term" value="P:protein transport by the Sec complex"/>
    <property type="evidence" value="ECO:0007669"/>
    <property type="project" value="UniProtKB-UniRule"/>
</dbReference>
<dbReference type="GO" id="GO:0006605">
    <property type="term" value="P:protein targeting"/>
    <property type="evidence" value="ECO:0007669"/>
    <property type="project" value="UniProtKB-UniRule"/>
</dbReference>
<dbReference type="PROSITE" id="PS01067">
    <property type="entry name" value="SECE_SEC61G"/>
    <property type="match status" value="1"/>
</dbReference>
<evidence type="ECO:0000256" key="4">
    <source>
        <dbReference type="ARBA" id="ARBA00022692"/>
    </source>
</evidence>
<comment type="function">
    <text evidence="9">Essential subunit of the Sec protein translocation channel SecYEG. Clamps together the 2 halves of SecY. May contact the channel plug during translocation.</text>
</comment>
<feature type="region of interest" description="Disordered" evidence="10">
    <location>
        <begin position="1"/>
        <end position="31"/>
    </location>
</feature>
<evidence type="ECO:0000256" key="6">
    <source>
        <dbReference type="ARBA" id="ARBA00022989"/>
    </source>
</evidence>
<dbReference type="EMBL" id="RKRE01000003">
    <property type="protein sequence ID" value="RPF42948.1"/>
    <property type="molecule type" value="Genomic_DNA"/>
</dbReference>
<evidence type="ECO:0000256" key="7">
    <source>
        <dbReference type="ARBA" id="ARBA00023010"/>
    </source>
</evidence>
<dbReference type="RefSeq" id="WP_123931693.1">
    <property type="nucleotide sequence ID" value="NZ_RKRE01000003.1"/>
</dbReference>
<dbReference type="GO" id="GO:0008320">
    <property type="term" value="F:protein transmembrane transporter activity"/>
    <property type="evidence" value="ECO:0007669"/>
    <property type="project" value="UniProtKB-UniRule"/>
</dbReference>
<evidence type="ECO:0000256" key="10">
    <source>
        <dbReference type="SAM" id="MobiDB-lite"/>
    </source>
</evidence>
<dbReference type="PANTHER" id="PTHR33910">
    <property type="entry name" value="PROTEIN TRANSLOCASE SUBUNIT SECE"/>
    <property type="match status" value="1"/>
</dbReference>